<keyword evidence="1" id="KW-1133">Transmembrane helix</keyword>
<evidence type="ECO:0000256" key="1">
    <source>
        <dbReference type="SAM" id="Phobius"/>
    </source>
</evidence>
<dbReference type="RefSeq" id="WP_154912961.1">
    <property type="nucleotide sequence ID" value="NZ_CABVIK010000015.1"/>
</dbReference>
<sequence length="393" mass="44319">MDGAGEKKTTNRFTVERTGEEINAEDYYWKSLEEKKKISEYLEQVRREASLAADKVAAKVKLMEQQANIAKGLLFERLTRVMTFVGVVIALAAYFFARDPQFLGVFLDNTFAAWTGVLGAALSVVALLVGYFFSVSTKEKTFVDIDDRLYTNRIEAVEAERDALLEKVSDLEFELVNNVDHSNKASPGPFDSSGSDRLDLGTVSSVSDSKGFDQYLRSIIRSLDMNIELADSKASLLLDKGTTYLWRGIIFYIVSIVVWQIATSYFTMGQYAVWGMVSCSMTFLVVEFLAAWFLRQYKSFTDSSFNLVRVKSVFNRYFLSYLAIKEFSDSSQHLVDMRLQMLKVLEEDIKWLEPSPQKAGDLNHMVAMFESVSGLIEKVKLSAKSESASARTA</sequence>
<evidence type="ECO:0000313" key="3">
    <source>
        <dbReference type="Proteomes" id="UP000349468"/>
    </source>
</evidence>
<dbReference type="EMBL" id="CABVIK010000015">
    <property type="protein sequence ID" value="VVP32459.1"/>
    <property type="molecule type" value="Genomic_DNA"/>
</dbReference>
<keyword evidence="1" id="KW-0472">Membrane</keyword>
<feature type="transmembrane region" description="Helical" evidence="1">
    <location>
        <begin position="244"/>
        <end position="266"/>
    </location>
</feature>
<protein>
    <submittedName>
        <fullName evidence="2">Uncharacterized protein</fullName>
    </submittedName>
</protein>
<gene>
    <name evidence="2" type="ORF">PS870_04393</name>
</gene>
<name>A0A5E7N6I3_PSEFL</name>
<reference evidence="2 3" key="1">
    <citation type="submission" date="2019-09" db="EMBL/GenBank/DDBJ databases">
        <authorList>
            <person name="Chandra G."/>
            <person name="Truman W A."/>
        </authorList>
    </citation>
    <scope>NUCLEOTIDE SEQUENCE [LARGE SCALE GENOMIC DNA]</scope>
    <source>
        <strain evidence="2">PS870</strain>
    </source>
</reference>
<organism evidence="2 3">
    <name type="scientific">Pseudomonas fluorescens</name>
    <dbReference type="NCBI Taxonomy" id="294"/>
    <lineage>
        <taxon>Bacteria</taxon>
        <taxon>Pseudomonadati</taxon>
        <taxon>Pseudomonadota</taxon>
        <taxon>Gammaproteobacteria</taxon>
        <taxon>Pseudomonadales</taxon>
        <taxon>Pseudomonadaceae</taxon>
        <taxon>Pseudomonas</taxon>
    </lineage>
</organism>
<proteinExistence type="predicted"/>
<dbReference type="AlphaFoldDB" id="A0A5E7N6I3"/>
<feature type="transmembrane region" description="Helical" evidence="1">
    <location>
        <begin position="111"/>
        <end position="133"/>
    </location>
</feature>
<accession>A0A5E7N6I3</accession>
<dbReference type="Proteomes" id="UP000349468">
    <property type="component" value="Unassembled WGS sequence"/>
</dbReference>
<feature type="transmembrane region" description="Helical" evidence="1">
    <location>
        <begin position="78"/>
        <end position="96"/>
    </location>
</feature>
<evidence type="ECO:0000313" key="2">
    <source>
        <dbReference type="EMBL" id="VVP32459.1"/>
    </source>
</evidence>
<keyword evidence="1" id="KW-0812">Transmembrane</keyword>
<feature type="transmembrane region" description="Helical" evidence="1">
    <location>
        <begin position="272"/>
        <end position="294"/>
    </location>
</feature>